<proteinExistence type="predicted"/>
<accession>D1PS39</accession>
<dbReference type="STRING" id="411471.SUBVAR_07222"/>
<dbReference type="Proteomes" id="UP000003438">
    <property type="component" value="Unassembled WGS sequence"/>
</dbReference>
<dbReference type="HOGENOM" id="CLU_2083644_0_0_9"/>
<reference evidence="2" key="1">
    <citation type="submission" date="2009-12" db="EMBL/GenBank/DDBJ databases">
        <authorList>
            <person name="Weinstock G."/>
            <person name="Sodergren E."/>
            <person name="Clifton S."/>
            <person name="Fulton L."/>
            <person name="Fulton B."/>
            <person name="Courtney L."/>
            <person name="Fronick C."/>
            <person name="Harrison M."/>
            <person name="Strong C."/>
            <person name="Farmer C."/>
            <person name="Delahaunty K."/>
            <person name="Markovic C."/>
            <person name="Hall O."/>
            <person name="Minx P."/>
            <person name="Tomlinson C."/>
            <person name="Mitreva M."/>
            <person name="Nelson J."/>
            <person name="Hou S."/>
            <person name="Wollam A."/>
            <person name="Pepin K.H."/>
            <person name="Johnson M."/>
            <person name="Bhonagiri V."/>
            <person name="Nash W.E."/>
            <person name="Warren W."/>
            <person name="Chinwalla A."/>
            <person name="Mardis E.R."/>
            <person name="Wilson R.K."/>
        </authorList>
    </citation>
    <scope>NUCLEOTIDE SEQUENCE [LARGE SCALE GENOMIC DNA]</scope>
    <source>
        <strain evidence="2">DSM 15176</strain>
    </source>
</reference>
<name>D1PS39_9FIRM</name>
<dbReference type="AlphaFoldDB" id="D1PS39"/>
<dbReference type="RefSeq" id="WP_007048567.1">
    <property type="nucleotide sequence ID" value="NZ_GG704771.1"/>
</dbReference>
<evidence type="ECO:0000313" key="3">
    <source>
        <dbReference type="Proteomes" id="UP000003438"/>
    </source>
</evidence>
<dbReference type="EMBL" id="ACBY02000068">
    <property type="protein sequence ID" value="EFB74567.1"/>
    <property type="molecule type" value="Genomic_DNA"/>
</dbReference>
<gene>
    <name evidence="2" type="ORF">SUBVAR_07222</name>
</gene>
<feature type="region of interest" description="Disordered" evidence="1">
    <location>
        <begin position="96"/>
        <end position="117"/>
    </location>
</feature>
<protein>
    <submittedName>
        <fullName evidence="2">Uncharacterized protein</fullName>
    </submittedName>
</protein>
<evidence type="ECO:0000313" key="2">
    <source>
        <dbReference type="EMBL" id="EFB74567.1"/>
    </source>
</evidence>
<sequence length="117" mass="12243">MSQLTEIVASVELVTRSLEQTRQGSVAWQRQLAQDVSVIIDQAGGSAGPEIRDCLVAVRSAITAVQQMQASLDACIGIANDWIAGAAGAGTPPPVAGHVMSFGAEPEPDEEVHGHRR</sequence>
<keyword evidence="3" id="KW-1185">Reference proteome</keyword>
<organism evidence="2 3">
    <name type="scientific">Subdoligranulum variabile DSM 15176</name>
    <dbReference type="NCBI Taxonomy" id="411471"/>
    <lineage>
        <taxon>Bacteria</taxon>
        <taxon>Bacillati</taxon>
        <taxon>Bacillota</taxon>
        <taxon>Clostridia</taxon>
        <taxon>Eubacteriales</taxon>
        <taxon>Oscillospiraceae</taxon>
        <taxon>Subdoligranulum</taxon>
    </lineage>
</organism>
<comment type="caution">
    <text evidence="2">The sequence shown here is derived from an EMBL/GenBank/DDBJ whole genome shotgun (WGS) entry which is preliminary data.</text>
</comment>
<evidence type="ECO:0000256" key="1">
    <source>
        <dbReference type="SAM" id="MobiDB-lite"/>
    </source>
</evidence>